<dbReference type="OrthoDB" id="9880454at2"/>
<organism evidence="1 2">
    <name type="scientific">Mycetocola tolaasinivorans</name>
    <dbReference type="NCBI Taxonomy" id="76635"/>
    <lineage>
        <taxon>Bacteria</taxon>
        <taxon>Bacillati</taxon>
        <taxon>Actinomycetota</taxon>
        <taxon>Actinomycetes</taxon>
        <taxon>Micrococcales</taxon>
        <taxon>Microbacteriaceae</taxon>
        <taxon>Mycetocola</taxon>
    </lineage>
</organism>
<dbReference type="AlphaFoldDB" id="A0A3L7A3P8"/>
<proteinExistence type="predicted"/>
<dbReference type="Proteomes" id="UP000272503">
    <property type="component" value="Unassembled WGS sequence"/>
</dbReference>
<protein>
    <submittedName>
        <fullName evidence="1">Uncharacterized protein</fullName>
    </submittedName>
</protein>
<dbReference type="RefSeq" id="WP_121648968.1">
    <property type="nucleotide sequence ID" value="NZ_RCUX01000008.1"/>
</dbReference>
<comment type="caution">
    <text evidence="1">The sequence shown here is derived from an EMBL/GenBank/DDBJ whole genome shotgun (WGS) entry which is preliminary data.</text>
</comment>
<evidence type="ECO:0000313" key="1">
    <source>
        <dbReference type="EMBL" id="RLP74963.1"/>
    </source>
</evidence>
<keyword evidence="2" id="KW-1185">Reference proteome</keyword>
<sequence length="239" mass="26144">MSESTAGWSTRRKRVVGGTLLGLLGLAAVGMILASVLVPDDGRAREPRTAFVDSGPTEDILQIREVLPRLVEVSTSAGGLPSGTIAFVTDEERLRELVDDPELRAERVSALTDTLTAERAAQHLVEINRGFEEAIPAHNPDWWFVDNNYAAQKWQGISVEADTATVLVTGGQSFTHLQGGFAPSPTYQTLFTLQRATDKPFGWVIADQDSIEVDPPVGLDWTSVWSRWWAPNNPRPLSP</sequence>
<dbReference type="EMBL" id="RCUX01000008">
    <property type="protein sequence ID" value="RLP74963.1"/>
    <property type="molecule type" value="Genomic_DNA"/>
</dbReference>
<accession>A0A3L7A3P8</accession>
<gene>
    <name evidence="1" type="ORF">D9V32_11055</name>
</gene>
<reference evidence="1 2" key="1">
    <citation type="submission" date="2018-10" db="EMBL/GenBank/DDBJ databases">
        <authorList>
            <person name="Li J."/>
        </authorList>
    </citation>
    <scope>NUCLEOTIDE SEQUENCE [LARGE SCALE GENOMIC DNA]</scope>
    <source>
        <strain evidence="1 2">IF 016277</strain>
    </source>
</reference>
<name>A0A3L7A3P8_9MICO</name>
<evidence type="ECO:0000313" key="2">
    <source>
        <dbReference type="Proteomes" id="UP000272503"/>
    </source>
</evidence>